<name>A0ABV7C8S3_9VIBR</name>
<accession>A0ABV7C8S3</accession>
<evidence type="ECO:0000256" key="5">
    <source>
        <dbReference type="ARBA" id="ARBA00023136"/>
    </source>
</evidence>
<dbReference type="Proteomes" id="UP001595384">
    <property type="component" value="Unassembled WGS sequence"/>
</dbReference>
<feature type="transmembrane region" description="Helical" evidence="6">
    <location>
        <begin position="152"/>
        <end position="171"/>
    </location>
</feature>
<feature type="transmembrane region" description="Helical" evidence="6">
    <location>
        <begin position="92"/>
        <end position="113"/>
    </location>
</feature>
<feature type="transmembrane region" description="Helical" evidence="6">
    <location>
        <begin position="67"/>
        <end position="86"/>
    </location>
</feature>
<dbReference type="EMBL" id="JBHRSE010000043">
    <property type="protein sequence ID" value="MFC3023564.1"/>
    <property type="molecule type" value="Genomic_DNA"/>
</dbReference>
<evidence type="ECO:0000256" key="2">
    <source>
        <dbReference type="ARBA" id="ARBA00022475"/>
    </source>
</evidence>
<dbReference type="SUPFAM" id="SSF103481">
    <property type="entry name" value="Multidrug resistance efflux transporter EmrE"/>
    <property type="match status" value="2"/>
</dbReference>
<feature type="transmembrane region" description="Helical" evidence="6">
    <location>
        <begin position="243"/>
        <end position="263"/>
    </location>
</feature>
<evidence type="ECO:0000313" key="8">
    <source>
        <dbReference type="EMBL" id="MFC3023564.1"/>
    </source>
</evidence>
<keyword evidence="4 6" id="KW-1133">Transmembrane helix</keyword>
<keyword evidence="5 6" id="KW-0472">Membrane</keyword>
<evidence type="ECO:0000313" key="9">
    <source>
        <dbReference type="Proteomes" id="UP001595384"/>
    </source>
</evidence>
<dbReference type="InterPro" id="IPR037185">
    <property type="entry name" value="EmrE-like"/>
</dbReference>
<feature type="domain" description="EamA" evidence="7">
    <location>
        <begin position="5"/>
        <end position="142"/>
    </location>
</feature>
<protein>
    <submittedName>
        <fullName evidence="8">DMT family transporter</fullName>
    </submittedName>
</protein>
<feature type="transmembrane region" description="Helical" evidence="6">
    <location>
        <begin position="125"/>
        <end position="146"/>
    </location>
</feature>
<comment type="subcellular location">
    <subcellularLocation>
        <location evidence="1">Cell membrane</location>
        <topology evidence="1">Multi-pass membrane protein</topology>
    </subcellularLocation>
</comment>
<keyword evidence="9" id="KW-1185">Reference proteome</keyword>
<organism evidence="8 9">
    <name type="scientific">Vibrio zhugei</name>
    <dbReference type="NCBI Taxonomy" id="2479546"/>
    <lineage>
        <taxon>Bacteria</taxon>
        <taxon>Pseudomonadati</taxon>
        <taxon>Pseudomonadota</taxon>
        <taxon>Gammaproteobacteria</taxon>
        <taxon>Vibrionales</taxon>
        <taxon>Vibrionaceae</taxon>
        <taxon>Vibrio</taxon>
    </lineage>
</organism>
<dbReference type="InterPro" id="IPR000620">
    <property type="entry name" value="EamA_dom"/>
</dbReference>
<dbReference type="PANTHER" id="PTHR32322">
    <property type="entry name" value="INNER MEMBRANE TRANSPORTER"/>
    <property type="match status" value="1"/>
</dbReference>
<dbReference type="PANTHER" id="PTHR32322:SF18">
    <property type="entry name" value="S-ADENOSYLMETHIONINE_S-ADENOSYLHOMOCYSTEINE TRANSPORTER"/>
    <property type="match status" value="1"/>
</dbReference>
<feature type="transmembrane region" description="Helical" evidence="6">
    <location>
        <begin position="36"/>
        <end position="55"/>
    </location>
</feature>
<dbReference type="Pfam" id="PF00892">
    <property type="entry name" value="EamA"/>
    <property type="match status" value="2"/>
</dbReference>
<feature type="transmembrane region" description="Helical" evidence="6">
    <location>
        <begin position="216"/>
        <end position="236"/>
    </location>
</feature>
<evidence type="ECO:0000256" key="1">
    <source>
        <dbReference type="ARBA" id="ARBA00004651"/>
    </source>
</evidence>
<proteinExistence type="predicted"/>
<keyword evidence="2" id="KW-1003">Cell membrane</keyword>
<feature type="domain" description="EamA" evidence="7">
    <location>
        <begin position="153"/>
        <end position="286"/>
    </location>
</feature>
<dbReference type="InterPro" id="IPR050638">
    <property type="entry name" value="AA-Vitamin_Transporters"/>
</dbReference>
<dbReference type="RefSeq" id="WP_123014433.1">
    <property type="nucleotide sequence ID" value="NZ_AP024912.1"/>
</dbReference>
<keyword evidence="3 6" id="KW-0812">Transmembrane</keyword>
<evidence type="ECO:0000259" key="7">
    <source>
        <dbReference type="Pfam" id="PF00892"/>
    </source>
</evidence>
<feature type="transmembrane region" description="Helical" evidence="6">
    <location>
        <begin position="269"/>
        <end position="287"/>
    </location>
</feature>
<evidence type="ECO:0000256" key="4">
    <source>
        <dbReference type="ARBA" id="ARBA00022989"/>
    </source>
</evidence>
<evidence type="ECO:0000256" key="3">
    <source>
        <dbReference type="ARBA" id="ARBA00022692"/>
    </source>
</evidence>
<gene>
    <name evidence="8" type="ORF">ACFODT_06980</name>
</gene>
<reference evidence="9" key="1">
    <citation type="journal article" date="2019" name="Int. J. Syst. Evol. Microbiol.">
        <title>The Global Catalogue of Microorganisms (GCM) 10K type strain sequencing project: providing services to taxonomists for standard genome sequencing and annotation.</title>
        <authorList>
            <consortium name="The Broad Institute Genomics Platform"/>
            <consortium name="The Broad Institute Genome Sequencing Center for Infectious Disease"/>
            <person name="Wu L."/>
            <person name="Ma J."/>
        </authorList>
    </citation>
    <scope>NUCLEOTIDE SEQUENCE [LARGE SCALE GENOMIC DNA]</scope>
    <source>
        <strain evidence="9">KCTC 62784</strain>
    </source>
</reference>
<evidence type="ECO:0000256" key="6">
    <source>
        <dbReference type="SAM" id="Phobius"/>
    </source>
</evidence>
<sequence>MNKSFAIFILLLISALWGSQFPVIKYLINHDMSAESITFFRIFIGFFVLLVCMFWKKDRFSTDIKFWVLAALLGVSGDFLAQYLIANGQQTVTAGFSSILIASSPFFTFLLPYLIPGRELKKPQLYQLVSLGFGLSGIVVMSYQSLKITADVFGVACIIGAAFMFAVVNVVAEYARNYSGLSISTAALMIMVILLLPLNYQHLSLLQTSSLPVLSGVVYLAVFCTAIAFLLMLLLAQGTNAVYLSYSNFLVPLFGIGFAVMLLGETVRLDMLVSIALILLGITLLNLPRKDKDALTELTDNG</sequence>
<comment type="caution">
    <text evidence="8">The sequence shown here is derived from an EMBL/GenBank/DDBJ whole genome shotgun (WGS) entry which is preliminary data.</text>
</comment>
<feature type="transmembrane region" description="Helical" evidence="6">
    <location>
        <begin position="178"/>
        <end position="196"/>
    </location>
</feature>